<dbReference type="InterPro" id="IPR008181">
    <property type="entry name" value="dUTPase"/>
</dbReference>
<dbReference type="Gene3D" id="2.70.40.10">
    <property type="match status" value="1"/>
</dbReference>
<comment type="caution">
    <text evidence="9">The sequence shown here is derived from an EMBL/GenBank/DDBJ whole genome shotgun (WGS) entry which is preliminary data.</text>
</comment>
<dbReference type="EC" id="3.6.1.23" evidence="7"/>
<proteinExistence type="inferred from homology"/>
<organism evidence="9 10">
    <name type="scientific">Eiseniibacteriota bacterium</name>
    <dbReference type="NCBI Taxonomy" id="2212470"/>
    <lineage>
        <taxon>Bacteria</taxon>
        <taxon>Candidatus Eiseniibacteriota</taxon>
    </lineage>
</organism>
<dbReference type="CDD" id="cd07557">
    <property type="entry name" value="trimeric_dUTPase"/>
    <property type="match status" value="1"/>
</dbReference>
<keyword evidence="5 7" id="KW-0546">Nucleotide metabolism</keyword>
<dbReference type="NCBIfam" id="NF001862">
    <property type="entry name" value="PRK00601.1"/>
    <property type="match status" value="1"/>
</dbReference>
<evidence type="ECO:0000256" key="1">
    <source>
        <dbReference type="ARBA" id="ARBA00006581"/>
    </source>
</evidence>
<comment type="function">
    <text evidence="7">This enzyme is involved in nucleotide metabolism: it produces dUMP, the immediate precursor of thymidine nucleotides and it decreases the intracellular concentration of dUTP so that uracil cannot be incorporated into DNA.</text>
</comment>
<dbReference type="GO" id="GO:0046081">
    <property type="term" value="P:dUTP catabolic process"/>
    <property type="evidence" value="ECO:0007669"/>
    <property type="project" value="InterPro"/>
</dbReference>
<dbReference type="GO" id="GO:0004170">
    <property type="term" value="F:dUTP diphosphatase activity"/>
    <property type="evidence" value="ECO:0007669"/>
    <property type="project" value="UniProtKB-UniRule"/>
</dbReference>
<feature type="binding site" evidence="7">
    <location>
        <begin position="76"/>
        <end position="78"/>
    </location>
    <ligand>
        <name>substrate</name>
    </ligand>
</feature>
<dbReference type="InterPro" id="IPR033704">
    <property type="entry name" value="dUTPase_trimeric"/>
</dbReference>
<reference evidence="9" key="1">
    <citation type="submission" date="2020-07" db="EMBL/GenBank/DDBJ databases">
        <title>Huge and variable diversity of episymbiotic CPR bacteria and DPANN archaea in groundwater ecosystems.</title>
        <authorList>
            <person name="He C.Y."/>
            <person name="Keren R."/>
            <person name="Whittaker M."/>
            <person name="Farag I.F."/>
            <person name="Doudna J."/>
            <person name="Cate J.H.D."/>
            <person name="Banfield J.F."/>
        </authorList>
    </citation>
    <scope>NUCLEOTIDE SEQUENCE</scope>
    <source>
        <strain evidence="9">NC_groundwater_1813_Pr3_B-0.1um_71_17</strain>
    </source>
</reference>
<evidence type="ECO:0000256" key="7">
    <source>
        <dbReference type="HAMAP-Rule" id="MF_00116"/>
    </source>
</evidence>
<dbReference type="InterPro" id="IPR036157">
    <property type="entry name" value="dUTPase-like_sf"/>
</dbReference>
<evidence type="ECO:0000256" key="4">
    <source>
        <dbReference type="ARBA" id="ARBA00022842"/>
    </source>
</evidence>
<comment type="similarity">
    <text evidence="1 7">Belongs to the dUTPase family.</text>
</comment>
<keyword evidence="4 7" id="KW-0460">Magnesium</keyword>
<evidence type="ECO:0000313" key="9">
    <source>
        <dbReference type="EMBL" id="MBI5169288.1"/>
    </source>
</evidence>
<dbReference type="FunFam" id="2.70.40.10:FF:000002">
    <property type="entry name" value="dUTP diphosphatase"/>
    <property type="match status" value="1"/>
</dbReference>
<evidence type="ECO:0000256" key="6">
    <source>
        <dbReference type="ARBA" id="ARBA00047686"/>
    </source>
</evidence>
<feature type="binding site" evidence="7">
    <location>
        <begin position="93"/>
        <end position="95"/>
    </location>
    <ligand>
        <name>substrate</name>
    </ligand>
</feature>
<dbReference type="HAMAP" id="MF_00116">
    <property type="entry name" value="dUTPase_bact"/>
    <property type="match status" value="1"/>
</dbReference>
<dbReference type="AlphaFoldDB" id="A0A933W2W4"/>
<gene>
    <name evidence="7 9" type="primary">dut</name>
    <name evidence="9" type="ORF">HZA61_07355</name>
</gene>
<evidence type="ECO:0000259" key="8">
    <source>
        <dbReference type="Pfam" id="PF00692"/>
    </source>
</evidence>
<keyword evidence="2 7" id="KW-0479">Metal-binding</keyword>
<dbReference type="InterPro" id="IPR029054">
    <property type="entry name" value="dUTPase-like"/>
</dbReference>
<accession>A0A933W2W4</accession>
<dbReference type="GO" id="GO:0006226">
    <property type="term" value="P:dUMP biosynthetic process"/>
    <property type="evidence" value="ECO:0007669"/>
    <property type="project" value="UniProtKB-UniRule"/>
</dbReference>
<protein>
    <recommendedName>
        <fullName evidence="7">Deoxyuridine 5'-triphosphate nucleotidohydrolase</fullName>
        <shortName evidence="7">dUTPase</shortName>
        <ecNumber evidence="7">3.6.1.23</ecNumber>
    </recommendedName>
    <alternativeName>
        <fullName evidence="7">dUTP pyrophosphatase</fullName>
    </alternativeName>
</protein>
<comment type="caution">
    <text evidence="7">Lacks conserved residue(s) required for the propagation of feature annotation.</text>
</comment>
<dbReference type="PANTHER" id="PTHR11241">
    <property type="entry name" value="DEOXYURIDINE 5'-TRIPHOSPHATE NUCLEOTIDOHYDROLASE"/>
    <property type="match status" value="1"/>
</dbReference>
<evidence type="ECO:0000256" key="2">
    <source>
        <dbReference type="ARBA" id="ARBA00022723"/>
    </source>
</evidence>
<evidence type="ECO:0000256" key="3">
    <source>
        <dbReference type="ARBA" id="ARBA00022801"/>
    </source>
</evidence>
<dbReference type="Pfam" id="PF00692">
    <property type="entry name" value="dUTPase"/>
    <property type="match status" value="1"/>
</dbReference>
<name>A0A933W2W4_UNCEI</name>
<dbReference type="Proteomes" id="UP000696931">
    <property type="component" value="Unassembled WGS sequence"/>
</dbReference>
<feature type="domain" description="dUTPase-like" evidence="8">
    <location>
        <begin position="25"/>
        <end position="155"/>
    </location>
</feature>
<dbReference type="NCBIfam" id="TIGR00576">
    <property type="entry name" value="dut"/>
    <property type="match status" value="1"/>
</dbReference>
<dbReference type="PANTHER" id="PTHR11241:SF0">
    <property type="entry name" value="DEOXYURIDINE 5'-TRIPHOSPHATE NUCLEOTIDOHYDROLASE"/>
    <property type="match status" value="1"/>
</dbReference>
<dbReference type="GO" id="GO:0000287">
    <property type="term" value="F:magnesium ion binding"/>
    <property type="evidence" value="ECO:0007669"/>
    <property type="project" value="UniProtKB-UniRule"/>
</dbReference>
<evidence type="ECO:0000256" key="5">
    <source>
        <dbReference type="ARBA" id="ARBA00023080"/>
    </source>
</evidence>
<comment type="cofactor">
    <cofactor evidence="7">
        <name>Mg(2+)</name>
        <dbReference type="ChEBI" id="CHEBI:18420"/>
    </cofactor>
</comment>
<feature type="binding site" evidence="7">
    <location>
        <position position="89"/>
    </location>
    <ligand>
        <name>substrate</name>
    </ligand>
</feature>
<keyword evidence="3 7" id="KW-0378">Hydrolase</keyword>
<comment type="pathway">
    <text evidence="7">Pyrimidine metabolism; dUMP biosynthesis; dUMP from dCTP (dUTP route): step 2/2.</text>
</comment>
<evidence type="ECO:0000313" key="10">
    <source>
        <dbReference type="Proteomes" id="UP000696931"/>
    </source>
</evidence>
<dbReference type="EMBL" id="JACRIW010000048">
    <property type="protein sequence ID" value="MBI5169288.1"/>
    <property type="molecule type" value="Genomic_DNA"/>
</dbReference>
<dbReference type="SUPFAM" id="SSF51283">
    <property type="entry name" value="dUTPase-like"/>
    <property type="match status" value="1"/>
</dbReference>
<sequence>MTEGHTQSGDIRVRIRRFDHGEGLPLPSYETEGAAGMDVRAAIPSAITIAPGTIARIPTGFAIELPAGFEMQIRPRSGLGTRHGVTLPNSPATIDSDYRGEIVVALVNHGHEPFVVEPGMRIAQMVLARVPRALWSEVKELGETRRGAGGFGHTGHA</sequence>
<comment type="catalytic activity">
    <reaction evidence="6 7">
        <text>dUTP + H2O = dUMP + diphosphate + H(+)</text>
        <dbReference type="Rhea" id="RHEA:10248"/>
        <dbReference type="ChEBI" id="CHEBI:15377"/>
        <dbReference type="ChEBI" id="CHEBI:15378"/>
        <dbReference type="ChEBI" id="CHEBI:33019"/>
        <dbReference type="ChEBI" id="CHEBI:61555"/>
        <dbReference type="ChEBI" id="CHEBI:246422"/>
        <dbReference type="EC" id="3.6.1.23"/>
    </reaction>
</comment>